<proteinExistence type="inferred from homology"/>
<dbReference type="EMBL" id="QGDL01000001">
    <property type="protein sequence ID" value="PWJ32243.1"/>
    <property type="molecule type" value="Genomic_DNA"/>
</dbReference>
<evidence type="ECO:0000256" key="8">
    <source>
        <dbReference type="ARBA" id="ARBA00024867"/>
    </source>
</evidence>
<keyword evidence="11" id="KW-0472">Membrane</keyword>
<dbReference type="CDD" id="cd01007">
    <property type="entry name" value="PBP2_BvgS_HisK_like"/>
    <property type="match status" value="1"/>
</dbReference>
<dbReference type="SUPFAM" id="SSF55874">
    <property type="entry name" value="ATPase domain of HSP90 chaperone/DNA topoisomerase II/histidine kinase"/>
    <property type="match status" value="1"/>
</dbReference>
<accession>A0A2Y9BCS1</accession>
<feature type="modified residue" description="4-aspartylphosphate" evidence="10">
    <location>
        <position position="871"/>
    </location>
</feature>
<dbReference type="SMART" id="SM00387">
    <property type="entry name" value="HATPase_c"/>
    <property type="match status" value="1"/>
</dbReference>
<evidence type="ECO:0000256" key="5">
    <source>
        <dbReference type="ARBA" id="ARBA00022553"/>
    </source>
</evidence>
<evidence type="ECO:0000313" key="15">
    <source>
        <dbReference type="Proteomes" id="UP000245845"/>
    </source>
</evidence>
<feature type="domain" description="Response regulatory" evidence="13">
    <location>
        <begin position="819"/>
        <end position="940"/>
    </location>
</feature>
<dbReference type="RefSeq" id="WP_242995926.1">
    <property type="nucleotide sequence ID" value="NZ_BAAACK010000007.1"/>
</dbReference>
<dbReference type="Pfam" id="PF00512">
    <property type="entry name" value="HisKA"/>
    <property type="match status" value="1"/>
</dbReference>
<dbReference type="Gene3D" id="3.30.565.10">
    <property type="entry name" value="Histidine kinase-like ATPase, C-terminal domain"/>
    <property type="match status" value="1"/>
</dbReference>
<feature type="domain" description="Histidine kinase" evidence="12">
    <location>
        <begin position="576"/>
        <end position="797"/>
    </location>
</feature>
<dbReference type="CDD" id="cd17546">
    <property type="entry name" value="REC_hyHK_CKI1_RcsC-like"/>
    <property type="match status" value="1"/>
</dbReference>
<evidence type="ECO:0000256" key="11">
    <source>
        <dbReference type="SAM" id="Phobius"/>
    </source>
</evidence>
<keyword evidence="15" id="KW-1185">Reference proteome</keyword>
<dbReference type="InterPro" id="IPR036890">
    <property type="entry name" value="HATPase_C_sf"/>
</dbReference>
<organism evidence="14 15">
    <name type="scientific">Faecalicatena orotica</name>
    <dbReference type="NCBI Taxonomy" id="1544"/>
    <lineage>
        <taxon>Bacteria</taxon>
        <taxon>Bacillati</taxon>
        <taxon>Bacillota</taxon>
        <taxon>Clostridia</taxon>
        <taxon>Lachnospirales</taxon>
        <taxon>Lachnospiraceae</taxon>
        <taxon>Faecalicatena</taxon>
    </lineage>
</organism>
<evidence type="ECO:0000256" key="7">
    <source>
        <dbReference type="ARBA" id="ARBA00023012"/>
    </source>
</evidence>
<dbReference type="InterPro" id="IPR003594">
    <property type="entry name" value="HATPase_dom"/>
</dbReference>
<comment type="similarity">
    <text evidence="2">In the N-terminal section; belongs to the phytochrome family.</text>
</comment>
<dbReference type="PANTHER" id="PTHR45339:SF1">
    <property type="entry name" value="HYBRID SIGNAL TRANSDUCTION HISTIDINE KINASE J"/>
    <property type="match status" value="1"/>
</dbReference>
<dbReference type="SUPFAM" id="SSF52172">
    <property type="entry name" value="CheY-like"/>
    <property type="match status" value="1"/>
</dbReference>
<keyword evidence="6 14" id="KW-0808">Transferase</keyword>
<dbReference type="Gene3D" id="3.40.190.10">
    <property type="entry name" value="Periplasmic binding protein-like II"/>
    <property type="match status" value="4"/>
</dbReference>
<dbReference type="Pfam" id="PF00072">
    <property type="entry name" value="Response_reg"/>
    <property type="match status" value="1"/>
</dbReference>
<dbReference type="SUPFAM" id="SSF47384">
    <property type="entry name" value="Homodimeric domain of signal transducing histidine kinase"/>
    <property type="match status" value="1"/>
</dbReference>
<name>A0A2Y9BCS1_9FIRM</name>
<evidence type="ECO:0000256" key="2">
    <source>
        <dbReference type="ARBA" id="ARBA00006402"/>
    </source>
</evidence>
<evidence type="ECO:0000256" key="1">
    <source>
        <dbReference type="ARBA" id="ARBA00000085"/>
    </source>
</evidence>
<dbReference type="InterPro" id="IPR011006">
    <property type="entry name" value="CheY-like_superfamily"/>
</dbReference>
<dbReference type="InterPro" id="IPR036097">
    <property type="entry name" value="HisK_dim/P_sf"/>
</dbReference>
<dbReference type="PROSITE" id="PS50110">
    <property type="entry name" value="RESPONSE_REGULATORY"/>
    <property type="match status" value="1"/>
</dbReference>
<evidence type="ECO:0000259" key="12">
    <source>
        <dbReference type="PROSITE" id="PS50109"/>
    </source>
</evidence>
<dbReference type="SMART" id="SM00448">
    <property type="entry name" value="REC"/>
    <property type="match status" value="1"/>
</dbReference>
<gene>
    <name evidence="14" type="ORF">A8806_101531</name>
</gene>
<keyword evidence="7" id="KW-0902">Two-component regulatory system</keyword>
<evidence type="ECO:0000259" key="13">
    <source>
        <dbReference type="PROSITE" id="PS50110"/>
    </source>
</evidence>
<sequence length="941" mass="106272">MGQVMRKLKPGRVTRQLSMIMTVLLISHLFYINTFASGKEQEKEQPVSRVIKVAFPDSPGISEVDENGNYNGLLVDYLNEIAKYTDWEYKYYEGSAEDTLNGFLNGEYDLMGGVFYSPSLEEYFAYPEYSMGNSRAILLCRKDDKEIKSYNLRSMNGKTIGVYESAKEKIAYLNEFLNQNNLDCTLKYYTAEELKGEDNLYRFLKNGDVDLLLGNDGDKDEEFRAVTSFAAQPYYLVTQIKNKDILREMNEALEAIQEADPGFAANKYEENFPDVDNFDIQLTEEELTYLREKKEITVAVVRMWHPFYCVENGMVEHDGILPDIFERMSEYLGIPFTYVYAETYEKALELVHNDEVDILGAYLDSDEDAFAEGLALTKSYTSLNSIIIKNKSVNYPAQGMTGGIIAGRTMPNDIPVEHIRYYDSINEGLKAVNKGEIDFVYGLSANLDQEMQNHHYTNIVPISRVNNNTAVSMAMDRPVDKILLGVLDKAINNISLKDMNTIVDKNLISMGSSTLTLSELIYANPVAFIFILCSFVLCILIGVVMTARSKVRRTMMEGELARAEAKSRAKSEFLSKMSHEIRTPMNAIIGLSDLTCMKDEIPDSVEENLQKIRSSSQYLLSLINDILDMSKIENGKMEIMPDEFSMKDITDKMIQMIEPQAEQKEIRFIPCLKINTDTLVGDAVRLRQVLLNLLANALKFTPAGGMITLSIQEKGYQGDKVRYFFEVRDTGVGIARENQGRVFKSFEQFGNNSAKSEGTGLGLPISSYIVEAMGGQLKLESEAGEGSRFFFELLFPAGTKKDSTEKEIQDKTEDFTGIRILLAEDNDLNAEIAKELLELRGAKVDRAADGQEAVDLFENSAQGWYQAILMDIRMPNKDGLRATEEIRQSSHPDSRTVPIIAMTANTFKEDVEASEKAGMTAFVPKPVDIHYLWEILQEQLR</sequence>
<dbReference type="SMART" id="SM00062">
    <property type="entry name" value="PBPb"/>
    <property type="match status" value="1"/>
</dbReference>
<feature type="transmembrane region" description="Helical" evidence="11">
    <location>
        <begin position="526"/>
        <end position="547"/>
    </location>
</feature>
<dbReference type="AlphaFoldDB" id="A0A2Y9BCS1"/>
<dbReference type="PROSITE" id="PS50109">
    <property type="entry name" value="HIS_KIN"/>
    <property type="match status" value="1"/>
</dbReference>
<dbReference type="FunFam" id="3.30.565.10:FF:000010">
    <property type="entry name" value="Sensor histidine kinase RcsC"/>
    <property type="match status" value="1"/>
</dbReference>
<evidence type="ECO:0000256" key="4">
    <source>
        <dbReference type="ARBA" id="ARBA00018672"/>
    </source>
</evidence>
<evidence type="ECO:0000313" key="14">
    <source>
        <dbReference type="EMBL" id="PWJ32243.1"/>
    </source>
</evidence>
<keyword evidence="6 14" id="KW-0418">Kinase</keyword>
<dbReference type="Pfam" id="PF02518">
    <property type="entry name" value="HATPase_c"/>
    <property type="match status" value="1"/>
</dbReference>
<evidence type="ECO:0000256" key="10">
    <source>
        <dbReference type="PROSITE-ProRule" id="PRU00169"/>
    </source>
</evidence>
<dbReference type="InterPro" id="IPR004358">
    <property type="entry name" value="Sig_transdc_His_kin-like_C"/>
</dbReference>
<dbReference type="SMART" id="SM00388">
    <property type="entry name" value="HisKA"/>
    <property type="match status" value="1"/>
</dbReference>
<comment type="caution">
    <text evidence="14">The sequence shown here is derived from an EMBL/GenBank/DDBJ whole genome shotgun (WGS) entry which is preliminary data.</text>
</comment>
<dbReference type="EC" id="2.7.13.3" evidence="3"/>
<reference evidence="14 15" key="1">
    <citation type="submission" date="2018-05" db="EMBL/GenBank/DDBJ databases">
        <title>The Hungate 1000. A catalogue of reference genomes from the rumen microbiome.</title>
        <authorList>
            <person name="Kelly W."/>
        </authorList>
    </citation>
    <scope>NUCLEOTIDE SEQUENCE [LARGE SCALE GENOMIC DNA]</scope>
    <source>
        <strain evidence="14 15">NLAE-zl-C242</strain>
    </source>
</reference>
<dbReference type="SUPFAM" id="SSF53850">
    <property type="entry name" value="Periplasmic binding protein-like II"/>
    <property type="match status" value="2"/>
</dbReference>
<dbReference type="PANTHER" id="PTHR45339">
    <property type="entry name" value="HYBRID SIGNAL TRANSDUCTION HISTIDINE KINASE J"/>
    <property type="match status" value="1"/>
</dbReference>
<keyword evidence="11" id="KW-0812">Transmembrane</keyword>
<dbReference type="Proteomes" id="UP000245845">
    <property type="component" value="Unassembled WGS sequence"/>
</dbReference>
<dbReference type="InterPro" id="IPR003661">
    <property type="entry name" value="HisK_dim/P_dom"/>
</dbReference>
<dbReference type="PRINTS" id="PR00344">
    <property type="entry name" value="BCTRLSENSOR"/>
</dbReference>
<dbReference type="InterPro" id="IPR001789">
    <property type="entry name" value="Sig_transdc_resp-reg_receiver"/>
</dbReference>
<dbReference type="CDD" id="cd00082">
    <property type="entry name" value="HisKA"/>
    <property type="match status" value="1"/>
</dbReference>
<dbReference type="Gene3D" id="3.40.50.2300">
    <property type="match status" value="1"/>
</dbReference>
<dbReference type="Gene3D" id="1.10.287.130">
    <property type="match status" value="1"/>
</dbReference>
<keyword evidence="5 10" id="KW-0597">Phosphoprotein</keyword>
<protein>
    <recommendedName>
        <fullName evidence="9">Circadian input-output histidine kinase CikA</fullName>
        <ecNumber evidence="3">2.7.13.3</ecNumber>
    </recommendedName>
    <alternativeName>
        <fullName evidence="4">Stage 0 sporulation protein A homolog</fullName>
    </alternativeName>
</protein>
<comment type="function">
    <text evidence="8">May play the central regulatory role in sporulation. It may be an element of the effector pathway responsible for the activation of sporulation genes in response to nutritional stress. Spo0A may act in concert with spo0H (a sigma factor) to control the expression of some genes that are critical to the sporulation process.</text>
</comment>
<evidence type="ECO:0000256" key="6">
    <source>
        <dbReference type="ARBA" id="ARBA00022777"/>
    </source>
</evidence>
<dbReference type="Pfam" id="PF00497">
    <property type="entry name" value="SBP_bac_3"/>
    <property type="match status" value="1"/>
</dbReference>
<dbReference type="InterPro" id="IPR005467">
    <property type="entry name" value="His_kinase_dom"/>
</dbReference>
<dbReference type="GO" id="GO:0000155">
    <property type="term" value="F:phosphorelay sensor kinase activity"/>
    <property type="evidence" value="ECO:0007669"/>
    <property type="project" value="InterPro"/>
</dbReference>
<dbReference type="InterPro" id="IPR001638">
    <property type="entry name" value="Solute-binding_3/MltF_N"/>
</dbReference>
<evidence type="ECO:0000256" key="9">
    <source>
        <dbReference type="ARBA" id="ARBA00074306"/>
    </source>
</evidence>
<comment type="catalytic activity">
    <reaction evidence="1">
        <text>ATP + protein L-histidine = ADP + protein N-phospho-L-histidine.</text>
        <dbReference type="EC" id="2.7.13.3"/>
    </reaction>
</comment>
<evidence type="ECO:0000256" key="3">
    <source>
        <dbReference type="ARBA" id="ARBA00012438"/>
    </source>
</evidence>
<keyword evidence="11" id="KW-1133">Transmembrane helix</keyword>